<feature type="domain" description="Adaptor protein ClpS core" evidence="2">
    <location>
        <begin position="44"/>
        <end position="123"/>
    </location>
</feature>
<proteinExistence type="inferred from homology"/>
<evidence type="ECO:0000313" key="4">
    <source>
        <dbReference type="Proteomes" id="UP000196531"/>
    </source>
</evidence>
<dbReference type="EMBL" id="MAAO01000006">
    <property type="protein sequence ID" value="OUR96427.1"/>
    <property type="molecule type" value="Genomic_DNA"/>
</dbReference>
<dbReference type="InterPro" id="IPR003769">
    <property type="entry name" value="ClpS_core"/>
</dbReference>
<reference evidence="4" key="1">
    <citation type="journal article" date="2017" name="Proc. Natl. Acad. Sci. U.S.A.">
        <title>Simulation of Deepwater Horizon oil plume reveals substrate specialization within a complex community of hydrocarbon-degraders.</title>
        <authorList>
            <person name="Hu P."/>
            <person name="Dubinsky E.A."/>
            <person name="Probst A.J."/>
            <person name="Wang J."/>
            <person name="Sieber C.M.K."/>
            <person name="Tom L.M."/>
            <person name="Gardinali P."/>
            <person name="Banfield J.F."/>
            <person name="Atlas R.M."/>
            <person name="Andersen G.L."/>
        </authorList>
    </citation>
    <scope>NUCLEOTIDE SEQUENCE [LARGE SCALE GENOMIC DNA]</scope>
</reference>
<dbReference type="GO" id="GO:0006508">
    <property type="term" value="P:proteolysis"/>
    <property type="evidence" value="ECO:0007669"/>
    <property type="project" value="UniProtKB-UniRule"/>
</dbReference>
<accession>A0A1Y5F6B0</accession>
<comment type="function">
    <text evidence="1">Involved in the modulation of the specificity of the ClpAP-mediated ATP-dependent protein degradation.</text>
</comment>
<gene>
    <name evidence="1" type="primary">clpS</name>
    <name evidence="3" type="ORF">A9Q84_08730</name>
</gene>
<evidence type="ECO:0000313" key="3">
    <source>
        <dbReference type="EMBL" id="OUR96427.1"/>
    </source>
</evidence>
<organism evidence="3 4">
    <name type="scientific">Halobacteriovorax marinus</name>
    <dbReference type="NCBI Taxonomy" id="97084"/>
    <lineage>
        <taxon>Bacteria</taxon>
        <taxon>Pseudomonadati</taxon>
        <taxon>Bdellovibrionota</taxon>
        <taxon>Bacteriovoracia</taxon>
        <taxon>Bacteriovoracales</taxon>
        <taxon>Halobacteriovoraceae</taxon>
        <taxon>Halobacteriovorax</taxon>
    </lineage>
</organism>
<dbReference type="FunFam" id="3.30.1390.10:FF:000002">
    <property type="entry name" value="ATP-dependent Clp protease adapter protein ClpS"/>
    <property type="match status" value="1"/>
</dbReference>
<dbReference type="NCBIfam" id="NF000672">
    <property type="entry name" value="PRK00033.1-5"/>
    <property type="match status" value="1"/>
</dbReference>
<evidence type="ECO:0000256" key="1">
    <source>
        <dbReference type="HAMAP-Rule" id="MF_00302"/>
    </source>
</evidence>
<sequence length="128" mass="14615">MRKEMSKEYIYNTLDAKNIIPIFGEEEDEHNEGGVATVKKIKVKKPKKYKVLIHNDDYTTMEFVVYILQKFFNKSMAESQAIMLKVHNEGTGVCGVYSYEVAESKSTKVAQEAKESGHPLRCTIESET</sequence>
<keyword evidence="3" id="KW-0645">Protease</keyword>
<dbReference type="InterPro" id="IPR022935">
    <property type="entry name" value="ClpS"/>
</dbReference>
<dbReference type="AlphaFoldDB" id="A0A1Y5F6B0"/>
<evidence type="ECO:0000259" key="2">
    <source>
        <dbReference type="Pfam" id="PF02617"/>
    </source>
</evidence>
<dbReference type="Pfam" id="PF02617">
    <property type="entry name" value="ClpS"/>
    <property type="match status" value="1"/>
</dbReference>
<dbReference type="PANTHER" id="PTHR33473:SF19">
    <property type="entry name" value="ATP-DEPENDENT CLP PROTEASE ADAPTER PROTEIN CLPS"/>
    <property type="match status" value="1"/>
</dbReference>
<dbReference type="GO" id="GO:0030163">
    <property type="term" value="P:protein catabolic process"/>
    <property type="evidence" value="ECO:0007669"/>
    <property type="project" value="InterPro"/>
</dbReference>
<dbReference type="Gene3D" id="3.30.1390.10">
    <property type="match status" value="1"/>
</dbReference>
<name>A0A1Y5F6B0_9BACT</name>
<protein>
    <recommendedName>
        <fullName evidence="1">ATP-dependent Clp protease adapter protein ClpS</fullName>
    </recommendedName>
</protein>
<dbReference type="HAMAP" id="MF_00302">
    <property type="entry name" value="ClpS"/>
    <property type="match status" value="1"/>
</dbReference>
<dbReference type="SUPFAM" id="SSF54736">
    <property type="entry name" value="ClpS-like"/>
    <property type="match status" value="1"/>
</dbReference>
<dbReference type="Proteomes" id="UP000196531">
    <property type="component" value="Unassembled WGS sequence"/>
</dbReference>
<dbReference type="InterPro" id="IPR014719">
    <property type="entry name" value="Ribosomal_bL12_C/ClpS-like"/>
</dbReference>
<keyword evidence="3" id="KW-0378">Hydrolase</keyword>
<dbReference type="PANTHER" id="PTHR33473">
    <property type="entry name" value="ATP-DEPENDENT CLP PROTEASE ADAPTER PROTEIN CLPS1, CHLOROPLASTIC"/>
    <property type="match status" value="1"/>
</dbReference>
<comment type="caution">
    <text evidence="3">The sequence shown here is derived from an EMBL/GenBank/DDBJ whole genome shotgun (WGS) entry which is preliminary data.</text>
</comment>
<comment type="similarity">
    <text evidence="1">Belongs to the ClpS family.</text>
</comment>
<comment type="subunit">
    <text evidence="1">Binds to the N-terminal domain of the chaperone ClpA.</text>
</comment>
<dbReference type="GO" id="GO:0008233">
    <property type="term" value="F:peptidase activity"/>
    <property type="evidence" value="ECO:0007669"/>
    <property type="project" value="UniProtKB-KW"/>
</dbReference>